<dbReference type="Proteomes" id="UP001153199">
    <property type="component" value="Unassembled WGS sequence"/>
</dbReference>
<evidence type="ECO:0000313" key="1">
    <source>
        <dbReference type="EMBL" id="MDG6146498.1"/>
    </source>
</evidence>
<keyword evidence="2" id="KW-1185">Reference proteome</keyword>
<organism evidence="1 2">
    <name type="scientific">Lactococcus formosensis</name>
    <dbReference type="NCBI Taxonomy" id="1281486"/>
    <lineage>
        <taxon>Bacteria</taxon>
        <taxon>Bacillati</taxon>
        <taxon>Bacillota</taxon>
        <taxon>Bacilli</taxon>
        <taxon>Lactobacillales</taxon>
        <taxon>Streptococcaceae</taxon>
        <taxon>Lactococcus</taxon>
    </lineage>
</organism>
<dbReference type="EMBL" id="JAMWFV010000333">
    <property type="protein sequence ID" value="MDG6146498.1"/>
    <property type="molecule type" value="Genomic_DNA"/>
</dbReference>
<reference evidence="1" key="1">
    <citation type="submission" date="2022-06" db="EMBL/GenBank/DDBJ databases">
        <title>Lactococcus from bovine mastitis in China.</title>
        <authorList>
            <person name="Lin Y."/>
            <person name="Han B."/>
        </authorList>
    </citation>
    <scope>NUCLEOTIDE SEQUENCE</scope>
    <source>
        <strain evidence="1">Ningxia-I-26</strain>
    </source>
</reference>
<accession>A0A9X4P230</accession>
<gene>
    <name evidence="1" type="ORF">NF717_12715</name>
</gene>
<sequence>MAEKRAAVLANVQQAARDLHDVWAWIKAMLMAGHRLVLEVRQETRSDAQNRLLQSRIGDI</sequence>
<dbReference type="RefSeq" id="WP_279369275.1">
    <property type="nucleotide sequence ID" value="NZ_JAMWFV010000333.1"/>
</dbReference>
<proteinExistence type="predicted"/>
<comment type="caution">
    <text evidence="1">The sequence shown here is derived from an EMBL/GenBank/DDBJ whole genome shotgun (WGS) entry which is preliminary data.</text>
</comment>
<dbReference type="Gene3D" id="1.10.3790.10">
    <property type="entry name" value="NinB"/>
    <property type="match status" value="1"/>
</dbReference>
<dbReference type="InterPro" id="IPR036619">
    <property type="entry name" value="NinB_sf"/>
</dbReference>
<name>A0A9X4P230_9LACT</name>
<feature type="non-terminal residue" evidence="1">
    <location>
        <position position="60"/>
    </location>
</feature>
<evidence type="ECO:0000313" key="2">
    <source>
        <dbReference type="Proteomes" id="UP001153199"/>
    </source>
</evidence>
<protein>
    <submittedName>
        <fullName evidence="1">Recombination protein NinB</fullName>
    </submittedName>
</protein>
<dbReference type="AlphaFoldDB" id="A0A9X4P230"/>